<dbReference type="AlphaFoldDB" id="A0A7J6KL47"/>
<dbReference type="EMBL" id="JAAPAO010002228">
    <property type="protein sequence ID" value="KAF4648023.1"/>
    <property type="molecule type" value="Genomic_DNA"/>
</dbReference>
<reference evidence="1 2" key="1">
    <citation type="submission" date="2020-04" db="EMBL/GenBank/DDBJ databases">
        <title>Perkinsus chesapeaki whole genome sequence.</title>
        <authorList>
            <person name="Bogema D.R."/>
        </authorList>
    </citation>
    <scope>NUCLEOTIDE SEQUENCE [LARGE SCALE GENOMIC DNA]</scope>
    <source>
        <strain evidence="1">ATCC PRA-425</strain>
    </source>
</reference>
<comment type="caution">
    <text evidence="1">The sequence shown here is derived from an EMBL/GenBank/DDBJ whole genome shotgun (WGS) entry which is preliminary data.</text>
</comment>
<proteinExistence type="predicted"/>
<protein>
    <submittedName>
        <fullName evidence="1">Uncharacterized protein</fullName>
    </submittedName>
</protein>
<feature type="non-terminal residue" evidence="1">
    <location>
        <position position="323"/>
    </location>
</feature>
<name>A0A7J6KL47_PERCH</name>
<organism evidence="1 2">
    <name type="scientific">Perkinsus chesapeaki</name>
    <name type="common">Clam parasite</name>
    <name type="synonym">Perkinsus andrewsi</name>
    <dbReference type="NCBI Taxonomy" id="330153"/>
    <lineage>
        <taxon>Eukaryota</taxon>
        <taxon>Sar</taxon>
        <taxon>Alveolata</taxon>
        <taxon>Perkinsozoa</taxon>
        <taxon>Perkinsea</taxon>
        <taxon>Perkinsida</taxon>
        <taxon>Perkinsidae</taxon>
        <taxon>Perkinsus</taxon>
    </lineage>
</organism>
<keyword evidence="2" id="KW-1185">Reference proteome</keyword>
<feature type="non-terminal residue" evidence="1">
    <location>
        <position position="1"/>
    </location>
</feature>
<dbReference type="Proteomes" id="UP000591131">
    <property type="component" value="Unassembled WGS sequence"/>
</dbReference>
<evidence type="ECO:0000313" key="1">
    <source>
        <dbReference type="EMBL" id="KAF4648023.1"/>
    </source>
</evidence>
<accession>A0A7J6KL47</accession>
<gene>
    <name evidence="1" type="ORF">FOL47_003843</name>
</gene>
<sequence>EITRIRSYGGTISVAHVQGSVNTLADSASRCLDRVVPDSGGLSMGALLLKRGEGEGIKVADIYNAVNKDEVEAVGQDFDDSCCALIDRCPADAACDLCALLQHPSTPSIGHASEHLHDCCRVLEDASDRPSVAMDSLCIARDLAVHPVDICGVLDTINCVFELRDSLHQVESGDVAPHCQPLVEIISAYSYDLDDVLWRVRLLRAILAALKENHNDPDATQLTMDCSDHWGYANIRAACHSAQLHMTKNFPVKSVIGNNCPQHGGPVQLSVDVDAADIFVYRSGLSDGSVILLPYVPREAGLFRRKIVLDAHRANAHPGVPGT</sequence>
<evidence type="ECO:0000313" key="2">
    <source>
        <dbReference type="Proteomes" id="UP000591131"/>
    </source>
</evidence>